<dbReference type="EMBL" id="MU277192">
    <property type="protein sequence ID" value="KAI0066715.1"/>
    <property type="molecule type" value="Genomic_DNA"/>
</dbReference>
<dbReference type="Proteomes" id="UP000814140">
    <property type="component" value="Unassembled WGS sequence"/>
</dbReference>
<comment type="caution">
    <text evidence="1">The sequence shown here is derived from an EMBL/GenBank/DDBJ whole genome shotgun (WGS) entry which is preliminary data.</text>
</comment>
<organism evidence="1 2">
    <name type="scientific">Artomyces pyxidatus</name>
    <dbReference type="NCBI Taxonomy" id="48021"/>
    <lineage>
        <taxon>Eukaryota</taxon>
        <taxon>Fungi</taxon>
        <taxon>Dikarya</taxon>
        <taxon>Basidiomycota</taxon>
        <taxon>Agaricomycotina</taxon>
        <taxon>Agaricomycetes</taxon>
        <taxon>Russulales</taxon>
        <taxon>Auriscalpiaceae</taxon>
        <taxon>Artomyces</taxon>
    </lineage>
</organism>
<keyword evidence="2" id="KW-1185">Reference proteome</keyword>
<evidence type="ECO:0000313" key="1">
    <source>
        <dbReference type="EMBL" id="KAI0066715.1"/>
    </source>
</evidence>
<protein>
    <submittedName>
        <fullName evidence="1">Uncharacterized protein</fullName>
    </submittedName>
</protein>
<reference evidence="1" key="1">
    <citation type="submission" date="2021-03" db="EMBL/GenBank/DDBJ databases">
        <authorList>
            <consortium name="DOE Joint Genome Institute"/>
            <person name="Ahrendt S."/>
            <person name="Looney B.P."/>
            <person name="Miyauchi S."/>
            <person name="Morin E."/>
            <person name="Drula E."/>
            <person name="Courty P.E."/>
            <person name="Chicoki N."/>
            <person name="Fauchery L."/>
            <person name="Kohler A."/>
            <person name="Kuo A."/>
            <person name="Labutti K."/>
            <person name="Pangilinan J."/>
            <person name="Lipzen A."/>
            <person name="Riley R."/>
            <person name="Andreopoulos W."/>
            <person name="He G."/>
            <person name="Johnson J."/>
            <person name="Barry K.W."/>
            <person name="Grigoriev I.V."/>
            <person name="Nagy L."/>
            <person name="Hibbett D."/>
            <person name="Henrissat B."/>
            <person name="Matheny P.B."/>
            <person name="Labbe J."/>
            <person name="Martin F."/>
        </authorList>
    </citation>
    <scope>NUCLEOTIDE SEQUENCE</scope>
    <source>
        <strain evidence="1">HHB10654</strain>
    </source>
</reference>
<proteinExistence type="predicted"/>
<name>A0ACB8TEB1_9AGAM</name>
<sequence>MSDDDPNPRPAKRQRMEFLPPVAQNRSLTTLPAPVLLLALPDLFAHPPTDAHHPRSIHLSIQSLRKCLSLNSLSPEVECRAWTALAEIGMVVIDGGMSQNIECPWAHGIEQEVEKAISKGLLIAQKHPSLRLYKYQLMLTQARVSHWQRNSKFARTLLRRLIASFQPSDPPSVIYASHIALIHLLLDTKDLKNALEAVKALQRLASQSGHSQVTLLAHAIHLHVLSSNSHYQDIKESLDASECALGLSYASSKDGGQSFIAFTDPIEALLAIHILILSVTYYTHIGSSSAVSPRLSHLHALLDSGALDKFPEGIVDIPLSPGPPLLVRTTHPRTLFYLGFLISSIAKRDAMGRKPKRKVFATEGIAIFDRPEAAPALSCPKWASRGDVEEVEEHLDRIKADLISELVAVSIMRSEFDIAEENLALLIAHTRSTNLFSLYAPRLTLHHAHLAHALGQPERAMTCYRIAAHLADEGGSTAERDYVACAARAGEVGLRIGLYRASSATSDDEWAGIVELGRAAADACRGMGGALEAVGEVLRACLGGDSILQSKVHLKAALELATQAQDNHLRALVLALIAAHYFHTAGGHALSMLGTCEQLAAGLGAPPAKEDAGKDQHGNVPLRLWLGERFVELYKRAGKEERAEQQSAQNAELRRVVERLAIRGQAAVA</sequence>
<evidence type="ECO:0000313" key="2">
    <source>
        <dbReference type="Proteomes" id="UP000814140"/>
    </source>
</evidence>
<gene>
    <name evidence="1" type="ORF">BV25DRAFT_1849368</name>
</gene>
<accession>A0ACB8TEB1</accession>
<reference evidence="1" key="2">
    <citation type="journal article" date="2022" name="New Phytol.">
        <title>Evolutionary transition to the ectomycorrhizal habit in the genomes of a hyperdiverse lineage of mushroom-forming fungi.</title>
        <authorList>
            <person name="Looney B."/>
            <person name="Miyauchi S."/>
            <person name="Morin E."/>
            <person name="Drula E."/>
            <person name="Courty P.E."/>
            <person name="Kohler A."/>
            <person name="Kuo A."/>
            <person name="LaButti K."/>
            <person name="Pangilinan J."/>
            <person name="Lipzen A."/>
            <person name="Riley R."/>
            <person name="Andreopoulos W."/>
            <person name="He G."/>
            <person name="Johnson J."/>
            <person name="Nolan M."/>
            <person name="Tritt A."/>
            <person name="Barry K.W."/>
            <person name="Grigoriev I.V."/>
            <person name="Nagy L.G."/>
            <person name="Hibbett D."/>
            <person name="Henrissat B."/>
            <person name="Matheny P.B."/>
            <person name="Labbe J."/>
            <person name="Martin F.M."/>
        </authorList>
    </citation>
    <scope>NUCLEOTIDE SEQUENCE</scope>
    <source>
        <strain evidence="1">HHB10654</strain>
    </source>
</reference>